<dbReference type="PROSITE" id="PS50920">
    <property type="entry name" value="SOLCAR"/>
    <property type="match status" value="3"/>
</dbReference>
<keyword evidence="4 8" id="KW-0812">Transmembrane</keyword>
<evidence type="ECO:0000256" key="5">
    <source>
        <dbReference type="ARBA" id="ARBA00022737"/>
    </source>
</evidence>
<sequence>MAPDEKATPLWRSLANSAAAASIAEATTLPLDTAKVRLQLQSIREASSNTAVEHKYRGPLQTAGRLVADEGARAPFKGLVAGIHRQFIFTGLRLGLYDKVRNQLAGSSEHAPLQARIAAALMTSAVGILIANPADVVKVRMQACTGYTSPRQVLQAIESSAAFSKAGREAAAAPSQPTYSSAVRAYGQILREEGLQAGLYRGFAANLIRNSVISATELVSYDTAKALLLDTLGLPEGVGVHFMAGLSAGLAATALGSPADVVGTRLMAQARATGEAQQSLPSFCMRMLREEGVSAFYKGFIPNFARIGSFNIVLWLSYEQIRAM</sequence>
<evidence type="ECO:0000256" key="9">
    <source>
        <dbReference type="RuleBase" id="RU000488"/>
    </source>
</evidence>
<evidence type="ECO:0000256" key="7">
    <source>
        <dbReference type="ARBA" id="ARBA00023136"/>
    </source>
</evidence>
<keyword evidence="3 9" id="KW-0813">Transport</keyword>
<feature type="repeat" description="Solcar" evidence="8">
    <location>
        <begin position="111"/>
        <end position="227"/>
    </location>
</feature>
<dbReference type="SUPFAM" id="SSF103506">
    <property type="entry name" value="Mitochondrial carrier"/>
    <property type="match status" value="1"/>
</dbReference>
<dbReference type="GO" id="GO:0016020">
    <property type="term" value="C:membrane"/>
    <property type="evidence" value="ECO:0007669"/>
    <property type="project" value="UniProtKB-SubCell"/>
</dbReference>
<dbReference type="Proteomes" id="UP001438707">
    <property type="component" value="Unassembled WGS sequence"/>
</dbReference>
<accession>A0AAW1QYY6</accession>
<feature type="repeat" description="Solcar" evidence="8">
    <location>
        <begin position="236"/>
        <end position="324"/>
    </location>
</feature>
<dbReference type="EMBL" id="JALJOS010000020">
    <property type="protein sequence ID" value="KAK9826666.1"/>
    <property type="molecule type" value="Genomic_DNA"/>
</dbReference>
<dbReference type="PANTHER" id="PTHR45618">
    <property type="entry name" value="MITOCHONDRIAL DICARBOXYLATE CARRIER-RELATED"/>
    <property type="match status" value="1"/>
</dbReference>
<comment type="caution">
    <text evidence="10">The sequence shown here is derived from an EMBL/GenBank/DDBJ whole genome shotgun (WGS) entry which is preliminary data.</text>
</comment>
<keyword evidence="7 8" id="KW-0472">Membrane</keyword>
<keyword evidence="6" id="KW-1133">Transmembrane helix</keyword>
<keyword evidence="5" id="KW-0677">Repeat</keyword>
<gene>
    <name evidence="10" type="ORF">WJX74_008755</name>
</gene>
<comment type="subcellular location">
    <subcellularLocation>
        <location evidence="1">Membrane</location>
        <topology evidence="1">Multi-pass membrane protein</topology>
    </subcellularLocation>
</comment>
<name>A0AAW1QYY6_9CHLO</name>
<feature type="repeat" description="Solcar" evidence="8">
    <location>
        <begin position="12"/>
        <end position="103"/>
    </location>
</feature>
<evidence type="ECO:0000256" key="8">
    <source>
        <dbReference type="PROSITE-ProRule" id="PRU00282"/>
    </source>
</evidence>
<proteinExistence type="inferred from homology"/>
<organism evidence="10 11">
    <name type="scientific">Apatococcus lobatus</name>
    <dbReference type="NCBI Taxonomy" id="904363"/>
    <lineage>
        <taxon>Eukaryota</taxon>
        <taxon>Viridiplantae</taxon>
        <taxon>Chlorophyta</taxon>
        <taxon>core chlorophytes</taxon>
        <taxon>Trebouxiophyceae</taxon>
        <taxon>Chlorellales</taxon>
        <taxon>Chlorellaceae</taxon>
        <taxon>Apatococcus</taxon>
    </lineage>
</organism>
<evidence type="ECO:0000256" key="1">
    <source>
        <dbReference type="ARBA" id="ARBA00004141"/>
    </source>
</evidence>
<dbReference type="InterPro" id="IPR050391">
    <property type="entry name" value="Mito_Metabolite_Transporter"/>
</dbReference>
<protein>
    <submittedName>
        <fullName evidence="10">Uncharacterized protein</fullName>
    </submittedName>
</protein>
<evidence type="ECO:0000256" key="4">
    <source>
        <dbReference type="ARBA" id="ARBA00022692"/>
    </source>
</evidence>
<evidence type="ECO:0000256" key="6">
    <source>
        <dbReference type="ARBA" id="ARBA00022989"/>
    </source>
</evidence>
<dbReference type="InterPro" id="IPR023395">
    <property type="entry name" value="MCP_dom_sf"/>
</dbReference>
<keyword evidence="11" id="KW-1185">Reference proteome</keyword>
<evidence type="ECO:0000313" key="11">
    <source>
        <dbReference type="Proteomes" id="UP001438707"/>
    </source>
</evidence>
<dbReference type="Gene3D" id="1.50.40.10">
    <property type="entry name" value="Mitochondrial carrier domain"/>
    <property type="match status" value="1"/>
</dbReference>
<dbReference type="AlphaFoldDB" id="A0AAW1QYY6"/>
<reference evidence="10 11" key="1">
    <citation type="journal article" date="2024" name="Nat. Commun.">
        <title>Phylogenomics reveals the evolutionary origins of lichenization in chlorophyte algae.</title>
        <authorList>
            <person name="Puginier C."/>
            <person name="Libourel C."/>
            <person name="Otte J."/>
            <person name="Skaloud P."/>
            <person name="Haon M."/>
            <person name="Grisel S."/>
            <person name="Petersen M."/>
            <person name="Berrin J.G."/>
            <person name="Delaux P.M."/>
            <person name="Dal Grande F."/>
            <person name="Keller J."/>
        </authorList>
    </citation>
    <scope>NUCLEOTIDE SEQUENCE [LARGE SCALE GENOMIC DNA]</scope>
    <source>
        <strain evidence="10 11">SAG 2145</strain>
    </source>
</reference>
<evidence type="ECO:0000256" key="2">
    <source>
        <dbReference type="ARBA" id="ARBA00006375"/>
    </source>
</evidence>
<comment type="similarity">
    <text evidence="2 9">Belongs to the mitochondrial carrier (TC 2.A.29) family.</text>
</comment>
<evidence type="ECO:0000313" key="10">
    <source>
        <dbReference type="EMBL" id="KAK9826666.1"/>
    </source>
</evidence>
<evidence type="ECO:0000256" key="3">
    <source>
        <dbReference type="ARBA" id="ARBA00022448"/>
    </source>
</evidence>
<dbReference type="Pfam" id="PF00153">
    <property type="entry name" value="Mito_carr"/>
    <property type="match status" value="3"/>
</dbReference>
<dbReference type="InterPro" id="IPR018108">
    <property type="entry name" value="MCP_transmembrane"/>
</dbReference>